<dbReference type="PANTHER" id="PTHR47782:SF12">
    <property type="entry name" value="ZN(II)2CYS6 TRANSCRIPTION FACTOR (EUROFUNG)"/>
    <property type="match status" value="1"/>
</dbReference>
<dbReference type="Pfam" id="PF00172">
    <property type="entry name" value="Zn_clus"/>
    <property type="match status" value="1"/>
</dbReference>
<evidence type="ECO:0000256" key="8">
    <source>
        <dbReference type="SAM" id="MobiDB-lite"/>
    </source>
</evidence>
<reference evidence="10 11" key="1">
    <citation type="journal article" date="2011" name="Proc. Natl. Acad. Sci. U.S.A.">
        <title>Evolutionary erosion of yeast sex chromosomes by mating-type switching accidents.</title>
        <authorList>
            <person name="Gordon J.L."/>
            <person name="Armisen D."/>
            <person name="Proux-Wera E."/>
            <person name="Oheigeartaigh S.S."/>
            <person name="Byrne K.P."/>
            <person name="Wolfe K.H."/>
        </authorList>
    </citation>
    <scope>NUCLEOTIDE SEQUENCE [LARGE SCALE GENOMIC DNA]</scope>
    <source>
        <strain evidence="11">ATCC 24235 / CBS 4417 / NBRC 1672 / NRRL Y-8282 / UCD 70-5</strain>
    </source>
</reference>
<dbReference type="GO" id="GO:0006351">
    <property type="term" value="P:DNA-templated transcription"/>
    <property type="evidence" value="ECO:0007669"/>
    <property type="project" value="InterPro"/>
</dbReference>
<gene>
    <name evidence="10" type="primary">TPHA0K01100</name>
    <name evidence="10" type="ordered locus">TPHA_0K01100</name>
</gene>
<dbReference type="InterPro" id="IPR052202">
    <property type="entry name" value="Yeast_MetPath_Reg"/>
</dbReference>
<dbReference type="GO" id="GO:0008270">
    <property type="term" value="F:zinc ion binding"/>
    <property type="evidence" value="ECO:0007669"/>
    <property type="project" value="InterPro"/>
</dbReference>
<dbReference type="GO" id="GO:0005634">
    <property type="term" value="C:nucleus"/>
    <property type="evidence" value="ECO:0007669"/>
    <property type="project" value="UniProtKB-SubCell"/>
</dbReference>
<dbReference type="KEGG" id="tpf:TPHA_0K01100"/>
<evidence type="ECO:0000256" key="4">
    <source>
        <dbReference type="ARBA" id="ARBA00023015"/>
    </source>
</evidence>
<accession>G8BZB6</accession>
<dbReference type="HOGENOM" id="CLU_004038_1_0_1"/>
<name>G8BZB6_TETPH</name>
<dbReference type="GO" id="GO:0045944">
    <property type="term" value="P:positive regulation of transcription by RNA polymerase II"/>
    <property type="evidence" value="ECO:0007669"/>
    <property type="project" value="TreeGrafter"/>
</dbReference>
<dbReference type="SUPFAM" id="SSF57701">
    <property type="entry name" value="Zn2/Cys6 DNA-binding domain"/>
    <property type="match status" value="1"/>
</dbReference>
<evidence type="ECO:0000256" key="7">
    <source>
        <dbReference type="ARBA" id="ARBA00023242"/>
    </source>
</evidence>
<dbReference type="RefSeq" id="XP_003687678.1">
    <property type="nucleotide sequence ID" value="XM_003687630.1"/>
</dbReference>
<feature type="compositionally biased region" description="Polar residues" evidence="8">
    <location>
        <begin position="90"/>
        <end position="114"/>
    </location>
</feature>
<organism evidence="10 11">
    <name type="scientific">Tetrapisispora phaffii (strain ATCC 24235 / CBS 4417 / NBRC 1672 / NRRL Y-8282 / UCD 70-5)</name>
    <name type="common">Yeast</name>
    <name type="synonym">Fabospora phaffii</name>
    <dbReference type="NCBI Taxonomy" id="1071381"/>
    <lineage>
        <taxon>Eukaryota</taxon>
        <taxon>Fungi</taxon>
        <taxon>Dikarya</taxon>
        <taxon>Ascomycota</taxon>
        <taxon>Saccharomycotina</taxon>
        <taxon>Saccharomycetes</taxon>
        <taxon>Saccharomycetales</taxon>
        <taxon>Saccharomycetaceae</taxon>
        <taxon>Tetrapisispora</taxon>
    </lineage>
</organism>
<evidence type="ECO:0000256" key="1">
    <source>
        <dbReference type="ARBA" id="ARBA00004123"/>
    </source>
</evidence>
<keyword evidence="11" id="KW-1185">Reference proteome</keyword>
<evidence type="ECO:0000256" key="5">
    <source>
        <dbReference type="ARBA" id="ARBA00023125"/>
    </source>
</evidence>
<dbReference type="AlphaFoldDB" id="G8BZB6"/>
<keyword evidence="3" id="KW-0862">Zinc</keyword>
<dbReference type="Gene3D" id="4.10.240.10">
    <property type="entry name" value="Zn(2)-C6 fungal-type DNA-binding domain"/>
    <property type="match status" value="1"/>
</dbReference>
<dbReference type="CDD" id="cd12148">
    <property type="entry name" value="fungal_TF_MHR"/>
    <property type="match status" value="1"/>
</dbReference>
<feature type="region of interest" description="Disordered" evidence="8">
    <location>
        <begin position="79"/>
        <end position="114"/>
    </location>
</feature>
<dbReference type="GeneID" id="11533388"/>
<evidence type="ECO:0000259" key="9">
    <source>
        <dbReference type="PROSITE" id="PS50048"/>
    </source>
</evidence>
<sequence>MGRPKKIVSQKNIENFQKELEEVGERTDLLLQDKRGRSKSCLFCRRRKQRCDHKLPSCTACLKAAVKCVQPVRYSNATNNVSKKDRAKKPNSTNTTDSPYTAFSSQSGTPDLSSIQQLNSSQASSQIDLMNIPISGQTVNKIQPITTHNSAVVETKVVNTEESNNMLLKKIKYLEQLLDLSPTSSQFAERVEKYKQLNSMIGETQNSQNLGSQHQQSLFSSPGPIYANQSSSSQSVDGAFNQNRGMPYRAPIRQSINSPTVQEPEKYRLVRDIPALASDSVDSIDFSNSIFAKYNLKQLYNYDPVFEFDKELSRLFLDTYFTRLQFKYPLLDENEIYTFHHNYVNNKIYSYSETEFHFACGRMWLLFSISACLYMTSGKNKGLPPYRYFSTAIRHISKCDHNLTYLQQVELLTLLVLYILRTDQDSSILYEIIKDVMVICKDKLQLNIFGAEDVHCYKKLRIFWSVYLLERMICISVWRPYSIVESEIKLPYLPNDVFEHNGKTPQKNNNVFFLNQSLMLRRIESEFVEKLKILPHTVTDKKILKEQLPLVKNYFHRLESWRAGCSASHFKNYENETIKLYYYRSVRLLIQPYLEVLKPEDRLFRECQAAAGQICQLYKIFHQKTVYGHSTPAVHIVFVAGVTLIYCMWLTRNLDDKRRKILGDVSKHTRPHLSASLFSTIDDLRACSVCLYSMTERSKFARIFRDTFDQLMNATIGNLIERCGPDSSELIYITSGNNELVIQDGVDQYSKLNMGGSKHDGMPPAVNRVYGKRQGESYGGFVENSQVDRETKHDLKRSRKVLENTSLPNGLSNLLINGTDSDKSDGNLDDNIEKTSEELSNNFTNPGTSSESEKAIINRLFCNAPENVSDDNKKNQYIVKKPNASPEVDWEPYQIQAYLQQHVARQNLQAYLSSLVPNAAASINGTPPKQLNDAQINVKSPPIYDRRSPQQECDRYILNNNAPSSDEYYNQNVRQSVSASTLVNADEITNKTHSNLSVSTAVQTPIESQPLPMINPHNVSNDTLELFSGISNQFGNILLNNGAHDMINNISSWTSDFSSIFTAEQLSEYNLGNEYQNEKTSMYSRKYNATNPNFENANFFNGVGNGMATNKYSNPNPSFVEMKPNKSESSTHSQNNWNNMFGNPFTDGFHTGKENYGSIAQ</sequence>
<dbReference type="PROSITE" id="PS50048">
    <property type="entry name" value="ZN2_CY6_FUNGAL_2"/>
    <property type="match status" value="1"/>
</dbReference>
<evidence type="ECO:0000256" key="3">
    <source>
        <dbReference type="ARBA" id="ARBA00022833"/>
    </source>
</evidence>
<feature type="compositionally biased region" description="Polar residues" evidence="8">
    <location>
        <begin position="1127"/>
        <end position="1141"/>
    </location>
</feature>
<dbReference type="eggNOG" id="ENOG502QS9Q">
    <property type="taxonomic scope" value="Eukaryota"/>
</dbReference>
<keyword evidence="5" id="KW-0238">DNA-binding</keyword>
<evidence type="ECO:0000313" key="10">
    <source>
        <dbReference type="EMBL" id="CCE65244.1"/>
    </source>
</evidence>
<comment type="subcellular location">
    <subcellularLocation>
        <location evidence="1">Nucleus</location>
    </subcellularLocation>
</comment>
<proteinExistence type="predicted"/>
<dbReference type="InterPro" id="IPR036864">
    <property type="entry name" value="Zn2-C6_fun-type_DNA-bd_sf"/>
</dbReference>
<dbReference type="GO" id="GO:0043565">
    <property type="term" value="F:sequence-specific DNA binding"/>
    <property type="evidence" value="ECO:0007669"/>
    <property type="project" value="TreeGrafter"/>
</dbReference>
<evidence type="ECO:0000256" key="6">
    <source>
        <dbReference type="ARBA" id="ARBA00023163"/>
    </source>
</evidence>
<dbReference type="CDD" id="cd00067">
    <property type="entry name" value="GAL4"/>
    <property type="match status" value="1"/>
</dbReference>
<dbReference type="PROSITE" id="PS00463">
    <property type="entry name" value="ZN2_CY6_FUNGAL_1"/>
    <property type="match status" value="1"/>
</dbReference>
<dbReference type="Pfam" id="PF04082">
    <property type="entry name" value="Fungal_trans"/>
    <property type="match status" value="1"/>
</dbReference>
<feature type="region of interest" description="Disordered" evidence="8">
    <location>
        <begin position="1122"/>
        <end position="1144"/>
    </location>
</feature>
<protein>
    <recommendedName>
        <fullName evidence="9">Zn(2)-C6 fungal-type domain-containing protein</fullName>
    </recommendedName>
</protein>
<dbReference type="STRING" id="1071381.G8BZB6"/>
<dbReference type="Proteomes" id="UP000005666">
    <property type="component" value="Chromosome 11"/>
</dbReference>
<dbReference type="InterPro" id="IPR001138">
    <property type="entry name" value="Zn2Cys6_DnaBD"/>
</dbReference>
<keyword evidence="2" id="KW-0479">Metal-binding</keyword>
<feature type="compositionally biased region" description="Basic and acidic residues" evidence="8">
    <location>
        <begin position="820"/>
        <end position="832"/>
    </location>
</feature>
<dbReference type="OrthoDB" id="2399539at2759"/>
<dbReference type="PANTHER" id="PTHR47782">
    <property type="entry name" value="ZN(II)2CYS6 TRANSCRIPTION FACTOR (EUROFUNG)-RELATED"/>
    <property type="match status" value="1"/>
</dbReference>
<keyword evidence="7" id="KW-0539">Nucleus</keyword>
<feature type="domain" description="Zn(2)-C6 fungal-type" evidence="9">
    <location>
        <begin position="40"/>
        <end position="70"/>
    </location>
</feature>
<keyword evidence="6" id="KW-0804">Transcription</keyword>
<feature type="region of interest" description="Disordered" evidence="8">
    <location>
        <begin position="811"/>
        <end position="832"/>
    </location>
</feature>
<keyword evidence="4" id="KW-0805">Transcription regulation</keyword>
<evidence type="ECO:0000313" key="11">
    <source>
        <dbReference type="Proteomes" id="UP000005666"/>
    </source>
</evidence>
<dbReference type="GO" id="GO:0000981">
    <property type="term" value="F:DNA-binding transcription factor activity, RNA polymerase II-specific"/>
    <property type="evidence" value="ECO:0007669"/>
    <property type="project" value="InterPro"/>
</dbReference>
<dbReference type="InterPro" id="IPR007219">
    <property type="entry name" value="XnlR_reg_dom"/>
</dbReference>
<evidence type="ECO:0000256" key="2">
    <source>
        <dbReference type="ARBA" id="ARBA00022723"/>
    </source>
</evidence>
<dbReference type="OMA" id="AHDMINN"/>
<dbReference type="EMBL" id="HE612866">
    <property type="protein sequence ID" value="CCE65244.1"/>
    <property type="molecule type" value="Genomic_DNA"/>
</dbReference>
<dbReference type="SMART" id="SM00066">
    <property type="entry name" value="GAL4"/>
    <property type="match status" value="1"/>
</dbReference>